<dbReference type="PROSITE" id="PS50893">
    <property type="entry name" value="ABC_TRANSPORTER_2"/>
    <property type="match status" value="1"/>
</dbReference>
<evidence type="ECO:0000256" key="6">
    <source>
        <dbReference type="ARBA" id="ARBA00023136"/>
    </source>
</evidence>
<dbReference type="Proteomes" id="UP000463857">
    <property type="component" value="Chromosome"/>
</dbReference>
<dbReference type="EMBL" id="CP047156">
    <property type="protein sequence ID" value="QHC00249.1"/>
    <property type="molecule type" value="Genomic_DNA"/>
</dbReference>
<dbReference type="InterPro" id="IPR003593">
    <property type="entry name" value="AAA+_ATPase"/>
</dbReference>
<sequence length="561" mass="58420">MSLLAQAPRSQTAQADADRAWLAQTAEPGNVPLRCAAAAHVAATACSVAGWLLIAGFVGASTPQARWWLAIGVLVAFVARAAVGLLAARLSARGAERIIGRLRTRELGRLLDVDSTGRAGSPSAGAHAVLELTEHVGRYHQLSTPRHLAAAPSCLLVLVVIAVLYWPAAVLLALASLVLPLNLRLAGAAARHASEDELASIRRLSAILLDRFRGMATLRTLGAVPQQETVVRRAANGLSAATWKVLRVAFIATAVFDVIVTFAIAVVASYVGFVLLGYVSIPGTPTLGLVAGVATLLLVPEFFLPLRAISAAYHERDRALVAARELTRDGSVRSDDETSQLLHAAPRLVIDSVDVEFAGSPVLQDISAVAQPGELVAVVGASGAGKSTLLGVIAGLSSVDGVEWDVAGETMQPSPGRASWIGQRTVLLEGTLASNVRLGAPHASDAEVARALSDAGLDDVVRRLPAGIDAPLGDGGAGLSTGEARRVALARALLRGSRLWLLDEPTAHLDLHTESGIIDTILASRGGRTIVVATHSPALIERADVIWRIERGRLVIAEAGA</sequence>
<dbReference type="GO" id="GO:0016887">
    <property type="term" value="F:ATP hydrolysis activity"/>
    <property type="evidence" value="ECO:0007669"/>
    <property type="project" value="InterPro"/>
</dbReference>
<feature type="domain" description="ABC transmembrane type-1" evidence="9">
    <location>
        <begin position="41"/>
        <end position="318"/>
    </location>
</feature>
<reference evidence="10 11" key="1">
    <citation type="journal article" date="2018" name="Int. J. Syst. Evol. Microbiol.">
        <title>Epidermidibacterium keratini gen. nov., sp. nov., a member of the family Sporichthyaceae, isolated from keratin epidermis.</title>
        <authorList>
            <person name="Lee D.G."/>
            <person name="Trujillo M.E."/>
            <person name="Kang S."/>
            <person name="Nam J.J."/>
            <person name="Kim Y.J."/>
        </authorList>
    </citation>
    <scope>NUCLEOTIDE SEQUENCE [LARGE SCALE GENOMIC DNA]</scope>
    <source>
        <strain evidence="10 11">EPI-7</strain>
    </source>
</reference>
<dbReference type="KEGG" id="eke:EK0264_08135"/>
<dbReference type="InterPro" id="IPR027417">
    <property type="entry name" value="P-loop_NTPase"/>
</dbReference>
<keyword evidence="5 7" id="KW-1133">Transmembrane helix</keyword>
<organism evidence="10 11">
    <name type="scientific">Epidermidibacterium keratini</name>
    <dbReference type="NCBI Taxonomy" id="1891644"/>
    <lineage>
        <taxon>Bacteria</taxon>
        <taxon>Bacillati</taxon>
        <taxon>Actinomycetota</taxon>
        <taxon>Actinomycetes</taxon>
        <taxon>Sporichthyales</taxon>
        <taxon>Sporichthyaceae</taxon>
        <taxon>Epidermidibacterium</taxon>
    </lineage>
</organism>
<dbReference type="Gene3D" id="1.20.1560.10">
    <property type="entry name" value="ABC transporter type 1, transmembrane domain"/>
    <property type="match status" value="1"/>
</dbReference>
<keyword evidence="3" id="KW-0547">Nucleotide-binding</keyword>
<evidence type="ECO:0000259" key="9">
    <source>
        <dbReference type="PROSITE" id="PS50929"/>
    </source>
</evidence>
<evidence type="ECO:0000313" key="10">
    <source>
        <dbReference type="EMBL" id="QHC00249.1"/>
    </source>
</evidence>
<feature type="transmembrane region" description="Helical" evidence="7">
    <location>
        <begin position="67"/>
        <end position="88"/>
    </location>
</feature>
<feature type="transmembrane region" description="Helical" evidence="7">
    <location>
        <begin position="41"/>
        <end position="61"/>
    </location>
</feature>
<dbReference type="PANTHER" id="PTHR24221">
    <property type="entry name" value="ATP-BINDING CASSETTE SUB-FAMILY B"/>
    <property type="match status" value="1"/>
</dbReference>
<dbReference type="GO" id="GO:0005886">
    <property type="term" value="C:plasma membrane"/>
    <property type="evidence" value="ECO:0007669"/>
    <property type="project" value="UniProtKB-SubCell"/>
</dbReference>
<feature type="domain" description="ABC transporter" evidence="8">
    <location>
        <begin position="348"/>
        <end position="559"/>
    </location>
</feature>
<dbReference type="GO" id="GO:0140359">
    <property type="term" value="F:ABC-type transporter activity"/>
    <property type="evidence" value="ECO:0007669"/>
    <property type="project" value="InterPro"/>
</dbReference>
<dbReference type="InterPro" id="IPR011527">
    <property type="entry name" value="ABC1_TM_dom"/>
</dbReference>
<protein>
    <submittedName>
        <fullName evidence="10">ATP-binding cassette domain-containing protein</fullName>
    </submittedName>
</protein>
<keyword evidence="11" id="KW-1185">Reference proteome</keyword>
<dbReference type="SUPFAM" id="SSF52540">
    <property type="entry name" value="P-loop containing nucleoside triphosphate hydrolases"/>
    <property type="match status" value="1"/>
</dbReference>
<evidence type="ECO:0000256" key="5">
    <source>
        <dbReference type="ARBA" id="ARBA00022989"/>
    </source>
</evidence>
<dbReference type="InterPro" id="IPR039421">
    <property type="entry name" value="Type_1_exporter"/>
</dbReference>
<dbReference type="PANTHER" id="PTHR24221:SF261">
    <property type="entry name" value="GLUTATHIONE_L-CYSTEINE TRANSPORT SYSTEM ATP-BINDING_PERMEASE PROTEIN CYDD"/>
    <property type="match status" value="1"/>
</dbReference>
<keyword evidence="2 7" id="KW-0812">Transmembrane</keyword>
<keyword evidence="4 10" id="KW-0067">ATP-binding</keyword>
<evidence type="ECO:0000256" key="4">
    <source>
        <dbReference type="ARBA" id="ARBA00022840"/>
    </source>
</evidence>
<feature type="transmembrane region" description="Helical" evidence="7">
    <location>
        <begin position="248"/>
        <end position="281"/>
    </location>
</feature>
<evidence type="ECO:0000256" key="1">
    <source>
        <dbReference type="ARBA" id="ARBA00004651"/>
    </source>
</evidence>
<dbReference type="InParanoid" id="A0A7L4YN57"/>
<dbReference type="AlphaFoldDB" id="A0A7L4YN57"/>
<dbReference type="Pfam" id="PF00005">
    <property type="entry name" value="ABC_tran"/>
    <property type="match status" value="1"/>
</dbReference>
<evidence type="ECO:0000256" key="2">
    <source>
        <dbReference type="ARBA" id="ARBA00022692"/>
    </source>
</evidence>
<evidence type="ECO:0000313" key="11">
    <source>
        <dbReference type="Proteomes" id="UP000463857"/>
    </source>
</evidence>
<evidence type="ECO:0000259" key="8">
    <source>
        <dbReference type="PROSITE" id="PS50893"/>
    </source>
</evidence>
<dbReference type="GO" id="GO:0034040">
    <property type="term" value="F:ATPase-coupled lipid transmembrane transporter activity"/>
    <property type="evidence" value="ECO:0007669"/>
    <property type="project" value="TreeGrafter"/>
</dbReference>
<dbReference type="InterPro" id="IPR036640">
    <property type="entry name" value="ABC1_TM_sf"/>
</dbReference>
<gene>
    <name evidence="10" type="ORF">EK0264_08135</name>
</gene>
<comment type="subcellular location">
    <subcellularLocation>
        <location evidence="1">Cell membrane</location>
        <topology evidence="1">Multi-pass membrane protein</topology>
    </subcellularLocation>
</comment>
<dbReference type="OrthoDB" id="9806127at2"/>
<proteinExistence type="predicted"/>
<dbReference type="SUPFAM" id="SSF90123">
    <property type="entry name" value="ABC transporter transmembrane region"/>
    <property type="match status" value="1"/>
</dbReference>
<dbReference type="GO" id="GO:0005524">
    <property type="term" value="F:ATP binding"/>
    <property type="evidence" value="ECO:0007669"/>
    <property type="project" value="UniProtKB-KW"/>
</dbReference>
<keyword evidence="6 7" id="KW-0472">Membrane</keyword>
<dbReference type="Pfam" id="PF00664">
    <property type="entry name" value="ABC_membrane"/>
    <property type="match status" value="1"/>
</dbReference>
<dbReference type="RefSeq" id="WP_159544544.1">
    <property type="nucleotide sequence ID" value="NZ_CP047156.1"/>
</dbReference>
<name>A0A7L4YN57_9ACTN</name>
<accession>A0A7L4YN57</accession>
<dbReference type="InterPro" id="IPR003439">
    <property type="entry name" value="ABC_transporter-like_ATP-bd"/>
</dbReference>
<dbReference type="SMART" id="SM00382">
    <property type="entry name" value="AAA"/>
    <property type="match status" value="1"/>
</dbReference>
<dbReference type="Gene3D" id="3.40.50.300">
    <property type="entry name" value="P-loop containing nucleotide triphosphate hydrolases"/>
    <property type="match status" value="1"/>
</dbReference>
<dbReference type="PROSITE" id="PS50929">
    <property type="entry name" value="ABC_TM1F"/>
    <property type="match status" value="1"/>
</dbReference>
<evidence type="ECO:0000256" key="7">
    <source>
        <dbReference type="SAM" id="Phobius"/>
    </source>
</evidence>
<evidence type="ECO:0000256" key="3">
    <source>
        <dbReference type="ARBA" id="ARBA00022741"/>
    </source>
</evidence>